<keyword evidence="3" id="KW-1185">Reference proteome</keyword>
<feature type="signal peptide" evidence="1">
    <location>
        <begin position="1"/>
        <end position="27"/>
    </location>
</feature>
<evidence type="ECO:0000256" key="1">
    <source>
        <dbReference type="SAM" id="SignalP"/>
    </source>
</evidence>
<dbReference type="NCBIfam" id="TIGR02122">
    <property type="entry name" value="TRAP_TAXI"/>
    <property type="match status" value="1"/>
</dbReference>
<evidence type="ECO:0000313" key="2">
    <source>
        <dbReference type="EMBL" id="ADO76582.1"/>
    </source>
</evidence>
<dbReference type="Proteomes" id="UP000006866">
    <property type="component" value="Chromosome"/>
</dbReference>
<reference evidence="2 3" key="2">
    <citation type="journal article" date="2011" name="Stand. Genomic Sci.">
        <title>Complete genome sequence of the extremely halophilic Halanaerobium praevalens type strain (GSL).</title>
        <authorList>
            <person name="Ivanova N."/>
            <person name="Sikorski J."/>
            <person name="Chertkov O."/>
            <person name="Nolan M."/>
            <person name="Lucas S."/>
            <person name="Hammon N."/>
            <person name="Deshpande S."/>
            <person name="Cheng J.F."/>
            <person name="Tapia R."/>
            <person name="Han C."/>
            <person name="Goodwin L."/>
            <person name="Pitluck S."/>
            <person name="Huntemann M."/>
            <person name="Liolios K."/>
            <person name="Pagani I."/>
            <person name="Mavromatis K."/>
            <person name="Ovchinikova G."/>
            <person name="Pati A."/>
            <person name="Chen A."/>
            <person name="Palaniappan K."/>
            <person name="Land M."/>
            <person name="Hauser L."/>
            <person name="Brambilla E.M."/>
            <person name="Kannan K.P."/>
            <person name="Rohde M."/>
            <person name="Tindall B.J."/>
            <person name="Goker M."/>
            <person name="Detter J.C."/>
            <person name="Woyke T."/>
            <person name="Bristow J."/>
            <person name="Eisen J.A."/>
            <person name="Markowitz V."/>
            <person name="Hugenholtz P."/>
            <person name="Kyrpides N.C."/>
            <person name="Klenk H.P."/>
            <person name="Lapidus A."/>
        </authorList>
    </citation>
    <scope>NUCLEOTIDE SEQUENCE [LARGE SCALE GENOMIC DNA]</scope>
    <source>
        <strain evidence="3">ATCC 33744 / DSM 2228 / GSL</strain>
    </source>
</reference>
<dbReference type="eggNOG" id="COG2358">
    <property type="taxonomic scope" value="Bacteria"/>
</dbReference>
<organism evidence="2 3">
    <name type="scientific">Halanaerobium praevalens (strain ATCC 33744 / DSM 2228 / GSL)</name>
    <dbReference type="NCBI Taxonomy" id="572479"/>
    <lineage>
        <taxon>Bacteria</taxon>
        <taxon>Bacillati</taxon>
        <taxon>Bacillota</taxon>
        <taxon>Clostridia</taxon>
        <taxon>Halanaerobiales</taxon>
        <taxon>Halanaerobiaceae</taxon>
        <taxon>Halanaerobium</taxon>
    </lineage>
</organism>
<dbReference type="EMBL" id="CP002175">
    <property type="protein sequence ID" value="ADO76582.1"/>
    <property type="molecule type" value="Genomic_DNA"/>
</dbReference>
<dbReference type="AlphaFoldDB" id="E3DNV8"/>
<dbReference type="PATRIC" id="fig|572479.3.peg.434"/>
<dbReference type="Gene3D" id="3.40.190.10">
    <property type="entry name" value="Periplasmic binding protein-like II"/>
    <property type="match status" value="2"/>
</dbReference>
<gene>
    <name evidence="2" type="ordered locus">Hprae_0428</name>
</gene>
<dbReference type="InterPro" id="IPR011852">
    <property type="entry name" value="TRAP_TAXI"/>
</dbReference>
<sequence>MFKKKKTFFIFTVVILFSLLLTGVVSAQPTTFLSIATGGTSGTYYPIGGAIAKVLNENIENLNASAQSTGASVTNTRLIYNQEVELAILQNDIANYAIKGERQFEGNQVNNMQGIAALYPEVIQIIVRDDANIKSIADLKGKSVAVGAPGSGAEANASQILSLFGLDYEDIDEDYLSFGEAASRLKDRQIDAAFLTAGIPTAAVMDVAATQSISLLKFSDQEIKALNEAYPYLTGVTVPAGTYNGLETDVQTVALQAILVVDSDLSEELVYNITQAIFENRETLIAAHARAKDITLEGAKTGMTVDLHPGAQKYYQELK</sequence>
<protein>
    <submittedName>
        <fullName evidence="2">TRAP transporter solute receptor, TAXI family</fullName>
    </submittedName>
</protein>
<dbReference type="PANTHER" id="PTHR42941">
    <property type="entry name" value="SLL1037 PROTEIN"/>
    <property type="match status" value="1"/>
</dbReference>
<proteinExistence type="predicted"/>
<dbReference type="RefSeq" id="WP_014552615.1">
    <property type="nucleotide sequence ID" value="NC_017455.1"/>
</dbReference>
<dbReference type="KEGG" id="hpk:Hprae_0428"/>
<dbReference type="STRING" id="572479.Hprae_0428"/>
<evidence type="ECO:0000313" key="3">
    <source>
        <dbReference type="Proteomes" id="UP000006866"/>
    </source>
</evidence>
<keyword evidence="1" id="KW-0732">Signal</keyword>
<feature type="chain" id="PRO_5003167884" evidence="1">
    <location>
        <begin position="28"/>
        <end position="319"/>
    </location>
</feature>
<dbReference type="HOGENOM" id="CLU_033215_4_1_9"/>
<dbReference type="PANTHER" id="PTHR42941:SF1">
    <property type="entry name" value="SLL1037 PROTEIN"/>
    <property type="match status" value="1"/>
</dbReference>
<name>E3DNV8_HALPG</name>
<dbReference type="CDD" id="cd13567">
    <property type="entry name" value="PBP2_TtGluBP"/>
    <property type="match status" value="1"/>
</dbReference>
<accession>E3DNV8</accession>
<keyword evidence="2" id="KW-0675">Receptor</keyword>
<dbReference type="SUPFAM" id="SSF53850">
    <property type="entry name" value="Periplasmic binding protein-like II"/>
    <property type="match status" value="1"/>
</dbReference>
<dbReference type="Pfam" id="PF16868">
    <property type="entry name" value="NMT1_3"/>
    <property type="match status" value="1"/>
</dbReference>
<reference evidence="3" key="1">
    <citation type="submission" date="2010-10" db="EMBL/GenBank/DDBJ databases">
        <title>The complete genome of Halanaerobium praevalens DSM 2228.</title>
        <authorList>
            <consortium name="US DOE Joint Genome Institute (JGI-PGF)"/>
            <person name="Lucas S."/>
            <person name="Copeland A."/>
            <person name="Lapidus A."/>
            <person name="Glavina del Rio T."/>
            <person name="Dalin E."/>
            <person name="Tice H."/>
            <person name="Bruce D."/>
            <person name="Goodwin L."/>
            <person name="Pitluck S."/>
            <person name="Kyrpides N."/>
            <person name="Mavromatis K."/>
            <person name="Ivanova N."/>
            <person name="Ovchinnikova G."/>
            <person name="Chertkov O."/>
            <person name="Detter J.C."/>
            <person name="Han C."/>
            <person name="Larimer F."/>
            <person name="Land M."/>
            <person name="Hauser L."/>
            <person name="Markowitz V."/>
            <person name="Cheng J.-F."/>
            <person name="Hugenholtz P."/>
            <person name="Woyke T."/>
            <person name="Wu D."/>
            <person name="Tindall B."/>
            <person name="Pomrenke H.G."/>
            <person name="Brambilla E."/>
            <person name="Klenk H.-P."/>
            <person name="Eisen J.A."/>
        </authorList>
    </citation>
    <scope>NUCLEOTIDE SEQUENCE [LARGE SCALE GENOMIC DNA]</scope>
    <source>
        <strain evidence="3">ATCC 33744 / DSM 2228 / GSL</strain>
    </source>
</reference>
<dbReference type="OrthoDB" id="9776669at2"/>